<name>A0ABW2N3B1_9ACTN</name>
<proteinExistence type="predicted"/>
<evidence type="ECO:0008006" key="3">
    <source>
        <dbReference type="Google" id="ProtNLM"/>
    </source>
</evidence>
<evidence type="ECO:0000313" key="2">
    <source>
        <dbReference type="Proteomes" id="UP001596524"/>
    </source>
</evidence>
<dbReference type="Proteomes" id="UP001596524">
    <property type="component" value="Unassembled WGS sequence"/>
</dbReference>
<evidence type="ECO:0000313" key="1">
    <source>
        <dbReference type="EMBL" id="MFC7360638.1"/>
    </source>
</evidence>
<comment type="caution">
    <text evidence="1">The sequence shown here is derived from an EMBL/GenBank/DDBJ whole genome shotgun (WGS) entry which is preliminary data.</text>
</comment>
<sequence length="149" mass="15959">MEITQEFARDALQAAAVQMTGAPTVPRRLLAKGFASVLAAPESVAGTPGISWIGPDDDFNSVLKEGSRLVHVRVRGEHVEAAAYGSPVDTLEAVDFEELGWDEMSWLVRTWRVTLVDGTVIAMHGSDQGHAERLAAFARAHLQPGATPA</sequence>
<protein>
    <recommendedName>
        <fullName evidence="3">YbjN domain-containing protein</fullName>
    </recommendedName>
</protein>
<accession>A0ABW2N3B1</accession>
<organism evidence="1 2">
    <name type="scientific">Nocardioides astragali</name>
    <dbReference type="NCBI Taxonomy" id="1776736"/>
    <lineage>
        <taxon>Bacteria</taxon>
        <taxon>Bacillati</taxon>
        <taxon>Actinomycetota</taxon>
        <taxon>Actinomycetes</taxon>
        <taxon>Propionibacteriales</taxon>
        <taxon>Nocardioidaceae</taxon>
        <taxon>Nocardioides</taxon>
    </lineage>
</organism>
<dbReference type="RefSeq" id="WP_255888831.1">
    <property type="nucleotide sequence ID" value="NZ_JAFMZM010000001.1"/>
</dbReference>
<reference evidence="2" key="1">
    <citation type="journal article" date="2019" name="Int. J. Syst. Evol. Microbiol.">
        <title>The Global Catalogue of Microorganisms (GCM) 10K type strain sequencing project: providing services to taxonomists for standard genome sequencing and annotation.</title>
        <authorList>
            <consortium name="The Broad Institute Genomics Platform"/>
            <consortium name="The Broad Institute Genome Sequencing Center for Infectious Disease"/>
            <person name="Wu L."/>
            <person name="Ma J."/>
        </authorList>
    </citation>
    <scope>NUCLEOTIDE SEQUENCE [LARGE SCALE GENOMIC DNA]</scope>
    <source>
        <strain evidence="2">FCH27</strain>
    </source>
</reference>
<dbReference type="EMBL" id="JBHTCH010000014">
    <property type="protein sequence ID" value="MFC7360638.1"/>
    <property type="molecule type" value="Genomic_DNA"/>
</dbReference>
<gene>
    <name evidence="1" type="ORF">ACFQO6_10185</name>
</gene>
<keyword evidence="2" id="KW-1185">Reference proteome</keyword>